<dbReference type="SUPFAM" id="SSF51971">
    <property type="entry name" value="Nucleotide-binding domain"/>
    <property type="match status" value="1"/>
</dbReference>
<evidence type="ECO:0000256" key="1">
    <source>
        <dbReference type="ARBA" id="ARBA00007523"/>
    </source>
</evidence>
<dbReference type="Gene3D" id="1.20.1440.230">
    <property type="entry name" value="NADH-ubiquinone oxidoreductase 51kDa subunit, iron-sulphur binding domain"/>
    <property type="match status" value="1"/>
</dbReference>
<dbReference type="SUPFAM" id="SSF140490">
    <property type="entry name" value="Nqo1C-terminal domain-like"/>
    <property type="match status" value="1"/>
</dbReference>
<dbReference type="PROSITE" id="PS51257">
    <property type="entry name" value="PROKAR_LIPOPROTEIN"/>
    <property type="match status" value="1"/>
</dbReference>
<dbReference type="PANTHER" id="PTHR43578">
    <property type="entry name" value="NADH-QUINONE OXIDOREDUCTASE SUBUNIT F"/>
    <property type="match status" value="1"/>
</dbReference>
<dbReference type="SUPFAM" id="SSF142984">
    <property type="entry name" value="Nqo1 middle domain-like"/>
    <property type="match status" value="1"/>
</dbReference>
<dbReference type="InterPro" id="IPR011538">
    <property type="entry name" value="Nuo51_FMN-bd"/>
</dbReference>
<keyword evidence="5" id="KW-0411">Iron-sulfur</keyword>
<dbReference type="Gene3D" id="6.10.250.1450">
    <property type="match status" value="1"/>
</dbReference>
<evidence type="ECO:0000256" key="3">
    <source>
        <dbReference type="ARBA" id="ARBA00022723"/>
    </source>
</evidence>
<keyword evidence="7" id="KW-0560">Oxidoreductase</keyword>
<protein>
    <submittedName>
        <fullName evidence="7">Nad-reducing hydrogenase subunit hoxf</fullName>
        <ecNumber evidence="7">1.12.1.2</ecNumber>
    </submittedName>
</protein>
<dbReference type="EC" id="1.12.1.2" evidence="7"/>
<dbReference type="Gene3D" id="3.50.50.60">
    <property type="entry name" value="FAD/NAD(P)-binding domain"/>
    <property type="match status" value="2"/>
</dbReference>
<evidence type="ECO:0000256" key="2">
    <source>
        <dbReference type="ARBA" id="ARBA00022485"/>
    </source>
</evidence>
<dbReference type="Gene3D" id="3.40.50.11540">
    <property type="entry name" value="NADH-ubiquinone oxidoreductase 51kDa subunit"/>
    <property type="match status" value="1"/>
</dbReference>
<proteinExistence type="inferred from homology"/>
<dbReference type="GO" id="GO:0047985">
    <property type="term" value="F:hydrogen dehydrogenase activity"/>
    <property type="evidence" value="ECO:0007669"/>
    <property type="project" value="UniProtKB-EC"/>
</dbReference>
<dbReference type="NCBIfam" id="NF010120">
    <property type="entry name" value="PRK13596.1"/>
    <property type="match status" value="1"/>
</dbReference>
<dbReference type="InterPro" id="IPR023753">
    <property type="entry name" value="FAD/NAD-binding_dom"/>
</dbReference>
<dbReference type="SUPFAM" id="SSF52833">
    <property type="entry name" value="Thioredoxin-like"/>
    <property type="match status" value="1"/>
</dbReference>
<feature type="domain" description="NADH-ubiquinone oxidoreductase 51kDa subunit iron-sulphur binding" evidence="6">
    <location>
        <begin position="440"/>
        <end position="485"/>
    </location>
</feature>
<dbReference type="CDD" id="cd02980">
    <property type="entry name" value="TRX_Fd_family"/>
    <property type="match status" value="1"/>
</dbReference>
<dbReference type="Pfam" id="PF07992">
    <property type="entry name" value="Pyr_redox_2"/>
    <property type="match status" value="1"/>
</dbReference>
<comment type="caution">
    <text evidence="7">The sequence shown here is derived from an EMBL/GenBank/DDBJ whole genome shotgun (WGS) entry which is preliminary data.</text>
</comment>
<evidence type="ECO:0000256" key="4">
    <source>
        <dbReference type="ARBA" id="ARBA00023004"/>
    </source>
</evidence>
<dbReference type="SUPFAM" id="SSF142019">
    <property type="entry name" value="Nqo1 FMN-binding domain-like"/>
    <property type="match status" value="1"/>
</dbReference>
<dbReference type="InterPro" id="IPR036188">
    <property type="entry name" value="FAD/NAD-bd_sf"/>
</dbReference>
<dbReference type="GO" id="GO:0010181">
    <property type="term" value="F:FMN binding"/>
    <property type="evidence" value="ECO:0007669"/>
    <property type="project" value="InterPro"/>
</dbReference>
<dbReference type="Gene3D" id="3.40.30.10">
    <property type="entry name" value="Glutaredoxin"/>
    <property type="match status" value="1"/>
</dbReference>
<dbReference type="FunFam" id="1.20.1440.230:FF:000001">
    <property type="entry name" value="Mitochondrial NADH dehydrogenase flavoprotein 1"/>
    <property type="match status" value="1"/>
</dbReference>
<dbReference type="PANTHER" id="PTHR43578:SF3">
    <property type="entry name" value="NADH-QUINONE OXIDOREDUCTASE SUBUNIT F"/>
    <property type="match status" value="1"/>
</dbReference>
<keyword evidence="3" id="KW-0479">Metal-binding</keyword>
<evidence type="ECO:0000259" key="6">
    <source>
        <dbReference type="SMART" id="SM00928"/>
    </source>
</evidence>
<dbReference type="InterPro" id="IPR037225">
    <property type="entry name" value="Nuo51_FMN-bd_sf"/>
</dbReference>
<dbReference type="SUPFAM" id="SSF46548">
    <property type="entry name" value="alpha-helical ferredoxin"/>
    <property type="match status" value="2"/>
</dbReference>
<dbReference type="FunFam" id="3.40.50.11540:FF:000001">
    <property type="entry name" value="NADH dehydrogenase [ubiquinone] flavoprotein 1, mitochondrial"/>
    <property type="match status" value="1"/>
</dbReference>
<evidence type="ECO:0000313" key="7">
    <source>
        <dbReference type="EMBL" id="KUG21867.1"/>
    </source>
</evidence>
<keyword evidence="7" id="KW-0371">Homeobox</keyword>
<dbReference type="SMART" id="SM00928">
    <property type="entry name" value="NADH_4Fe-4S"/>
    <property type="match status" value="1"/>
</dbReference>
<comment type="similarity">
    <text evidence="1">Belongs to the complex I 51 kDa subunit family.</text>
</comment>
<gene>
    <name evidence="7" type="ORF">ASZ90_008373</name>
</gene>
<dbReference type="InterPro" id="IPR028261">
    <property type="entry name" value="DPD_II"/>
</dbReference>
<dbReference type="Pfam" id="PF01257">
    <property type="entry name" value="2Fe-2S_thioredx"/>
    <property type="match status" value="1"/>
</dbReference>
<organism evidence="7">
    <name type="scientific">hydrocarbon metagenome</name>
    <dbReference type="NCBI Taxonomy" id="938273"/>
    <lineage>
        <taxon>unclassified sequences</taxon>
        <taxon>metagenomes</taxon>
        <taxon>ecological metagenomes</taxon>
    </lineage>
</organism>
<evidence type="ECO:0000256" key="5">
    <source>
        <dbReference type="ARBA" id="ARBA00023014"/>
    </source>
</evidence>
<keyword evidence="2" id="KW-0004">4Fe-4S</keyword>
<dbReference type="AlphaFoldDB" id="A0A0W8FLX3"/>
<dbReference type="InterPro" id="IPR036249">
    <property type="entry name" value="Thioredoxin-like_sf"/>
</dbReference>
<dbReference type="GO" id="GO:0051539">
    <property type="term" value="F:4 iron, 4 sulfur cluster binding"/>
    <property type="evidence" value="ECO:0007669"/>
    <property type="project" value="UniProtKB-KW"/>
</dbReference>
<reference evidence="7" key="1">
    <citation type="journal article" date="2015" name="Proc. Natl. Acad. Sci. U.S.A.">
        <title>Networks of energetic and metabolic interactions define dynamics in microbial communities.</title>
        <authorList>
            <person name="Embree M."/>
            <person name="Liu J.K."/>
            <person name="Al-Bassam M.M."/>
            <person name="Zengler K."/>
        </authorList>
    </citation>
    <scope>NUCLEOTIDE SEQUENCE</scope>
</reference>
<dbReference type="InterPro" id="IPR019575">
    <property type="entry name" value="Nuop51_4Fe4S-bd"/>
</dbReference>
<accession>A0A0W8FLX3</accession>
<dbReference type="PROSITE" id="PS00645">
    <property type="entry name" value="COMPLEX1_51K_2"/>
    <property type="match status" value="1"/>
</dbReference>
<name>A0A0W8FLX3_9ZZZZ</name>
<dbReference type="Pfam" id="PF01512">
    <property type="entry name" value="Complex1_51K"/>
    <property type="match status" value="1"/>
</dbReference>
<dbReference type="GO" id="GO:0046872">
    <property type="term" value="F:metal ion binding"/>
    <property type="evidence" value="ECO:0007669"/>
    <property type="project" value="UniProtKB-KW"/>
</dbReference>
<dbReference type="EMBL" id="LNQE01001014">
    <property type="protein sequence ID" value="KUG21867.1"/>
    <property type="molecule type" value="Genomic_DNA"/>
</dbReference>
<dbReference type="GO" id="GO:0003677">
    <property type="term" value="F:DNA binding"/>
    <property type="evidence" value="ECO:0007669"/>
    <property type="project" value="UniProtKB-KW"/>
</dbReference>
<dbReference type="Pfam" id="PF10589">
    <property type="entry name" value="NADH_4Fe-4S"/>
    <property type="match status" value="1"/>
</dbReference>
<keyword evidence="4" id="KW-0408">Iron</keyword>
<sequence>MKVFRSHLLICGGTGCQASGSLAVKEALMEEIEKRKLTEEIKVVETGCNGFCALGPIMVAYPEGVIYISLKPADIPELVEEHLIKGRIVKRLLYKEPGTEKIIPTMQEIPFFSLQELRVLKNRGLIDPEKIEEYIARDGYAGMAKALTEMTPEQIVKEMLDSGLRGRGGAGFPTGLKWKFAAQSKGDVKYVLCNADEGDPGAFMDRSVLEADPHAVLEGMVIAAKAIGSSQGYIYCRAEYPLAIHRLNIAIAQAKEAGLLGKNILGTGFDFDLEIYQGAGAFVCGEETALMTSIEGKRGMPRPRPPFPAVAGLWQKPSILNNVETLANVGQIMLKGAAWYASIGTEKSKGTKVFALTGDVNNVGLVEVPMGTKLGTIVYDIGGGIPEGKKFKAAQLGGPSGGCIPIQHLNAPVDYEKVAELGAIMGSGGLIVMNEDKCAVDMARFFMDFCQDESCGKCTPCREGTKRMLDILTNITQGKGKEGDIELLEEMAGVIKNAALCGLGQTAPNPVLSTIRYFRKEYEEHIRDHRCRAAVCSAMFKSPCQHTCPIEMDIPSYIALVRAERFEDAYKILLQTNPFPSVCGRVCDHKCQSKCRRGNMDEAIAIKFLKRFITDNASRPKIEAVSVTRKEKIAVVGAGPAGLTAARDLALRGYKVTVFEDLSKAGGMLYWGIPSYRLPRNILDNEIDDIRKLGVEIKLKTRVGKDITFAKLQKDFNYIYMATGAHKSQKMGVEGENLKNVFGGVEFLRDFNANEGKWLKGEKTLGKKVAVIGGGNSAIDAARVATRLGASVTILYRRLKQDMPAAHEEIKAAEEEGIKIELLVAPLKIEGTKGKVNSITCQRMTLGDFDNSGRKKPVPVAGSEFTLNVDAVIAAIGQVPDMSFVDKKSGIEINKWDCYNVGNVYKSRTSNPKYFAGGDAVTGPDTVIAAIGAGHQAADDIDSAIRKANNEPAYEKPESEKIDVPLIIDEDTVETPQIAMPEMSASKRKKIFEEVELGFKKADAFKEACRCLRCDASV</sequence>
<dbReference type="InterPro" id="IPR037207">
    <property type="entry name" value="Nuop51_4Fe4S-bd_sf"/>
</dbReference>
<dbReference type="PRINTS" id="PR00419">
    <property type="entry name" value="ADXRDTASE"/>
</dbReference>
<dbReference type="Gene3D" id="3.10.20.600">
    <property type="match status" value="1"/>
</dbReference>
<dbReference type="GO" id="GO:0008137">
    <property type="term" value="F:NADH dehydrogenase (ubiquinone) activity"/>
    <property type="evidence" value="ECO:0007669"/>
    <property type="project" value="InterPro"/>
</dbReference>
<dbReference type="Pfam" id="PF14691">
    <property type="entry name" value="Fer4_20"/>
    <property type="match status" value="1"/>
</dbReference>
<dbReference type="InterPro" id="IPR001949">
    <property type="entry name" value="NADH-UbQ_OxRdtase_51kDa_CS"/>
</dbReference>